<dbReference type="STRING" id="595536.GCA_000178815_00221"/>
<keyword evidence="1" id="KW-0614">Plasmid</keyword>
<keyword evidence="2" id="KW-1185">Reference proteome</keyword>
<sequence>MSFTKDNSRFEDWLRMQCRVDEGALAHKHELMAESAFRFLRATYFRWARKIEALCPELAQAPRVLCVGDAHTENFGTWRDSEGRLVWGVNDFDEAAVMPYPFDLVRLMTSFRLAPKTTVKNREAADAILEGYRAGLRNPRPTLLDEQELWMRDHVGCSDEERRSFWDKIADCREVPADPGLLAGFAASFPDGEAKIFRYATRIAGGGSLGRPRFVVTARWRGGCIVREAKALTPSAWDWAHGESGGPNHFLDLARGSYRAPDPFLTVAGAFIFRRLAADSRKIELRDIDGAGLPARLLRAMGFDLGSIHAAHEGAADIPRHLDALPRDWLPAAAKTAAAQVEQEHAEWKSRR</sequence>
<reference evidence="2" key="1">
    <citation type="submission" date="2017-10" db="EMBL/GenBank/DDBJ databases">
        <title>Completed PacBio SMRT sequence of Methylosinus trichosporium OB3b reveals presence of a third large plasmid.</title>
        <authorList>
            <person name="Charles T.C."/>
            <person name="Lynch M.D.J."/>
            <person name="Heil J.R."/>
            <person name="Cheng J."/>
        </authorList>
    </citation>
    <scope>NUCLEOTIDE SEQUENCE [LARGE SCALE GENOMIC DNA]</scope>
    <source>
        <strain evidence="2">OB3b</strain>
        <plasmid evidence="2">pob3b1</plasmid>
    </source>
</reference>
<dbReference type="RefSeq" id="WP_003612722.1">
    <property type="nucleotide sequence ID" value="NZ_ADVE02000002.1"/>
</dbReference>
<protein>
    <submittedName>
        <fullName evidence="1">DUF2252 domain-containing protein</fullName>
    </submittedName>
</protein>
<dbReference type="AlphaFoldDB" id="A0A2D2D6G4"/>
<name>A0A2D2D6G4_METT3</name>
<gene>
    <name evidence="1" type="ORF">CQW49_21390</name>
</gene>
<dbReference type="PANTHER" id="PTHR39441">
    <property type="entry name" value="DUF2252 DOMAIN-CONTAINING PROTEIN"/>
    <property type="match status" value="1"/>
</dbReference>
<dbReference type="Gene3D" id="3.90.1200.10">
    <property type="match status" value="1"/>
</dbReference>
<dbReference type="EMBL" id="CP023738">
    <property type="protein sequence ID" value="ATQ70562.1"/>
    <property type="molecule type" value="Genomic_DNA"/>
</dbReference>
<dbReference type="PANTHER" id="PTHR39441:SF1">
    <property type="entry name" value="DUF2252 DOMAIN-CONTAINING PROTEIN"/>
    <property type="match status" value="1"/>
</dbReference>
<dbReference type="SUPFAM" id="SSF56112">
    <property type="entry name" value="Protein kinase-like (PK-like)"/>
    <property type="match status" value="1"/>
</dbReference>
<dbReference type="Pfam" id="PF10009">
    <property type="entry name" value="DUF2252"/>
    <property type="match status" value="1"/>
</dbReference>
<dbReference type="InterPro" id="IPR011009">
    <property type="entry name" value="Kinase-like_dom_sf"/>
</dbReference>
<accession>A0A2D2D6G4</accession>
<proteinExistence type="predicted"/>
<dbReference type="KEGG" id="mtw:CQW49_21390"/>
<evidence type="ECO:0000313" key="2">
    <source>
        <dbReference type="Proteomes" id="UP000230709"/>
    </source>
</evidence>
<dbReference type="InterPro" id="IPR018721">
    <property type="entry name" value="DUF2252"/>
</dbReference>
<evidence type="ECO:0000313" key="1">
    <source>
        <dbReference type="EMBL" id="ATQ70562.1"/>
    </source>
</evidence>
<geneLocation type="plasmid" evidence="2">
    <name>pob3b1</name>
</geneLocation>
<dbReference type="Proteomes" id="UP000230709">
    <property type="component" value="Plasmid pOB3b1"/>
</dbReference>
<organism evidence="1 2">
    <name type="scientific">Methylosinus trichosporium (strain ATCC 35070 / NCIMB 11131 / UNIQEM 75 / OB3b)</name>
    <dbReference type="NCBI Taxonomy" id="595536"/>
    <lineage>
        <taxon>Bacteria</taxon>
        <taxon>Pseudomonadati</taxon>
        <taxon>Pseudomonadota</taxon>
        <taxon>Alphaproteobacteria</taxon>
        <taxon>Hyphomicrobiales</taxon>
        <taxon>Methylocystaceae</taxon>
        <taxon>Methylosinus</taxon>
    </lineage>
</organism>